<feature type="compositionally biased region" description="Basic and acidic residues" evidence="1">
    <location>
        <begin position="137"/>
        <end position="150"/>
    </location>
</feature>
<evidence type="ECO:0008006" key="4">
    <source>
        <dbReference type="Google" id="ProtNLM"/>
    </source>
</evidence>
<dbReference type="PANTHER" id="PTHR47331:SF1">
    <property type="entry name" value="GAG-LIKE PROTEIN"/>
    <property type="match status" value="1"/>
</dbReference>
<feature type="region of interest" description="Disordered" evidence="1">
    <location>
        <begin position="120"/>
        <end position="150"/>
    </location>
</feature>
<sequence length="345" mass="39514">MFTKACNEFEKVVKDLELDERVERLQIIEEKAKVMLACEESCKKHVFEEVDETELEKELDEIEAYIDRARVFKKKLEKLTLEQMSKYNPVLDESSPVSDFLQGEVEAEERIELASCSLTQHKSRDPGRGYSRATYNPEKERGRQSDRVKELPSATDLFAASQVPKKCIFCSLPHPSADCLKARKMKLKEREELVQQSRCCFLCLKPNHTVNKCFLKTSCLCCGKKHNILLCRSMQWKTELTEKNSASENKPVVVSVEKDQVLASFCSKPSVALQTLKVVIRGNGKRRTARAIIDSGSQRSYLLRDTAEEMAYQPEGFEFLQHSLFGGKNTDVCKHDCFYLVLIEC</sequence>
<keyword evidence="3" id="KW-1185">Reference proteome</keyword>
<reference evidence="2 3" key="1">
    <citation type="journal article" date="2022" name="Nat. Ecol. Evol.">
        <title>A masculinizing supergene underlies an exaggerated male reproductive morph in a spider.</title>
        <authorList>
            <person name="Hendrickx F."/>
            <person name="De Corte Z."/>
            <person name="Sonet G."/>
            <person name="Van Belleghem S.M."/>
            <person name="Kostlbacher S."/>
            <person name="Vangestel C."/>
        </authorList>
    </citation>
    <scope>NUCLEOTIDE SEQUENCE [LARGE SCALE GENOMIC DNA]</scope>
    <source>
        <strain evidence="2">W744_W776</strain>
    </source>
</reference>
<protein>
    <recommendedName>
        <fullName evidence="4">Peptidase aspartic putative domain-containing protein</fullName>
    </recommendedName>
</protein>
<evidence type="ECO:0000313" key="2">
    <source>
        <dbReference type="EMBL" id="KAG8196261.1"/>
    </source>
</evidence>
<name>A0AAV6VKS2_9ARAC</name>
<evidence type="ECO:0000256" key="1">
    <source>
        <dbReference type="SAM" id="MobiDB-lite"/>
    </source>
</evidence>
<dbReference type="PANTHER" id="PTHR47331">
    <property type="entry name" value="PHD-TYPE DOMAIN-CONTAINING PROTEIN"/>
    <property type="match status" value="1"/>
</dbReference>
<accession>A0AAV6VKS2</accession>
<proteinExistence type="predicted"/>
<organism evidence="2 3">
    <name type="scientific">Oedothorax gibbosus</name>
    <dbReference type="NCBI Taxonomy" id="931172"/>
    <lineage>
        <taxon>Eukaryota</taxon>
        <taxon>Metazoa</taxon>
        <taxon>Ecdysozoa</taxon>
        <taxon>Arthropoda</taxon>
        <taxon>Chelicerata</taxon>
        <taxon>Arachnida</taxon>
        <taxon>Araneae</taxon>
        <taxon>Araneomorphae</taxon>
        <taxon>Entelegynae</taxon>
        <taxon>Araneoidea</taxon>
        <taxon>Linyphiidae</taxon>
        <taxon>Erigoninae</taxon>
        <taxon>Oedothorax</taxon>
    </lineage>
</organism>
<comment type="caution">
    <text evidence="2">The sequence shown here is derived from an EMBL/GenBank/DDBJ whole genome shotgun (WGS) entry which is preliminary data.</text>
</comment>
<evidence type="ECO:0000313" key="3">
    <source>
        <dbReference type="Proteomes" id="UP000827092"/>
    </source>
</evidence>
<dbReference type="AlphaFoldDB" id="A0AAV6VKS2"/>
<gene>
    <name evidence="2" type="ORF">JTE90_023817</name>
</gene>
<dbReference type="EMBL" id="JAFNEN010000073">
    <property type="protein sequence ID" value="KAG8196261.1"/>
    <property type="molecule type" value="Genomic_DNA"/>
</dbReference>
<dbReference type="Proteomes" id="UP000827092">
    <property type="component" value="Unassembled WGS sequence"/>
</dbReference>